<protein>
    <submittedName>
        <fullName evidence="1">Uncharacterized protein</fullName>
    </submittedName>
</protein>
<dbReference type="EMBL" id="JAHHHN010000006">
    <property type="protein sequence ID" value="MBW4562065.1"/>
    <property type="molecule type" value="Genomic_DNA"/>
</dbReference>
<evidence type="ECO:0000313" key="2">
    <source>
        <dbReference type="Proteomes" id="UP000715781"/>
    </source>
</evidence>
<dbReference type="AlphaFoldDB" id="A0A951Q0E7"/>
<comment type="caution">
    <text evidence="1">The sequence shown here is derived from an EMBL/GenBank/DDBJ whole genome shotgun (WGS) entry which is preliminary data.</text>
</comment>
<evidence type="ECO:0000313" key="1">
    <source>
        <dbReference type="EMBL" id="MBW4562065.1"/>
    </source>
</evidence>
<reference evidence="1" key="2">
    <citation type="journal article" date="2022" name="Microbiol. Resour. Announc.">
        <title>Metagenome Sequencing to Explore Phylogenomics of Terrestrial Cyanobacteria.</title>
        <authorList>
            <person name="Ward R.D."/>
            <person name="Stajich J.E."/>
            <person name="Johansen J.R."/>
            <person name="Huntemann M."/>
            <person name="Clum A."/>
            <person name="Foster B."/>
            <person name="Foster B."/>
            <person name="Roux S."/>
            <person name="Palaniappan K."/>
            <person name="Varghese N."/>
            <person name="Mukherjee S."/>
            <person name="Reddy T.B.K."/>
            <person name="Daum C."/>
            <person name="Copeland A."/>
            <person name="Chen I.A."/>
            <person name="Ivanova N.N."/>
            <person name="Kyrpides N.C."/>
            <person name="Shapiro N."/>
            <person name="Eloe-Fadrosh E.A."/>
            <person name="Pietrasiak N."/>
        </authorList>
    </citation>
    <scope>NUCLEOTIDE SEQUENCE</scope>
    <source>
        <strain evidence="1">JT2-VF2</strain>
    </source>
</reference>
<accession>A0A951Q0E7</accession>
<reference evidence="1" key="1">
    <citation type="submission" date="2021-05" db="EMBL/GenBank/DDBJ databases">
        <authorList>
            <person name="Pietrasiak N."/>
            <person name="Ward R."/>
            <person name="Stajich J.E."/>
            <person name="Kurbessoian T."/>
        </authorList>
    </citation>
    <scope>NUCLEOTIDE SEQUENCE</scope>
    <source>
        <strain evidence="1">JT2-VF2</strain>
    </source>
</reference>
<organism evidence="1 2">
    <name type="scientific">Mojavia pulchra JT2-VF2</name>
    <dbReference type="NCBI Taxonomy" id="287848"/>
    <lineage>
        <taxon>Bacteria</taxon>
        <taxon>Bacillati</taxon>
        <taxon>Cyanobacteriota</taxon>
        <taxon>Cyanophyceae</taxon>
        <taxon>Nostocales</taxon>
        <taxon>Nostocaceae</taxon>
    </lineage>
</organism>
<sequence length="65" mass="8194">MRLTFHFSYNRLLPRTLPEVIPKRQRTRQYYYQRQRTRRHYYRRDAIVNHIVMENGHLCAIVMDD</sequence>
<proteinExistence type="predicted"/>
<name>A0A951Q0E7_9NOST</name>
<gene>
    <name evidence="1" type="ORF">KME32_13100</name>
</gene>
<dbReference type="Proteomes" id="UP000715781">
    <property type="component" value="Unassembled WGS sequence"/>
</dbReference>